<evidence type="ECO:0000256" key="4">
    <source>
        <dbReference type="SAM" id="SignalP"/>
    </source>
</evidence>
<keyword evidence="4" id="KW-0732">Signal</keyword>
<reference evidence="7" key="1">
    <citation type="submission" date="2016-11" db="EMBL/GenBank/DDBJ databases">
        <authorList>
            <person name="Varghese N."/>
            <person name="Submissions S."/>
        </authorList>
    </citation>
    <scope>NUCLEOTIDE SEQUENCE [LARGE SCALE GENOMIC DNA]</scope>
    <source>
        <strain evidence="7">CGMCC 1.8995</strain>
    </source>
</reference>
<name>A0A1M5M6F0_9ALTE</name>
<keyword evidence="3" id="KW-0998">Cell outer membrane</keyword>
<keyword evidence="2" id="KW-0472">Membrane</keyword>
<dbReference type="Proteomes" id="UP000184520">
    <property type="component" value="Unassembled WGS sequence"/>
</dbReference>
<dbReference type="AlphaFoldDB" id="A0A1M5M6F0"/>
<dbReference type="Gene3D" id="2.170.130.10">
    <property type="entry name" value="TonB-dependent receptor, plug domain"/>
    <property type="match status" value="1"/>
</dbReference>
<dbReference type="InterPro" id="IPR036942">
    <property type="entry name" value="Beta-barrel_TonB_sf"/>
</dbReference>
<dbReference type="STRING" id="634436.SAMN05216361_2917"/>
<evidence type="ECO:0000259" key="5">
    <source>
        <dbReference type="Pfam" id="PF07715"/>
    </source>
</evidence>
<dbReference type="OrthoDB" id="9766643at2"/>
<feature type="chain" id="PRO_5012070311" evidence="4">
    <location>
        <begin position="28"/>
        <end position="907"/>
    </location>
</feature>
<dbReference type="EMBL" id="FQWD01000004">
    <property type="protein sequence ID" value="SHG72846.1"/>
    <property type="molecule type" value="Genomic_DNA"/>
</dbReference>
<evidence type="ECO:0000256" key="3">
    <source>
        <dbReference type="ARBA" id="ARBA00023237"/>
    </source>
</evidence>
<keyword evidence="7" id="KW-1185">Reference proteome</keyword>
<sequence>MLGYNRNMLAGLVASIGLLPLQVAAQAVDSNQDNSAAEKVLVSTETTEPKEDQDNVEHIEVIGRYIGIEAPEAFGRFMLSKDFIRNAPKTTGDINDLIALLPGVQLSEDALAVSQAGEIRAKQISISGAQPWQTGFFINGMNFNSRLDPGAYNRSEGAVNDVQGGPQNFNVNSQIVDSIDVYDSNIPVEFGGFSGGVVDVQTASAVQSDKARVSLGYRGSNSDWNQYHIINGDIDDDGDAFSTDLLTPEFEQQSVNFLASTPLSENQGLLVSVNYLTAKKSKVSFREIVNTERQNINLLVKYSLRNAFFDNLDWSVLYAPYENRNLQENVLNSELVISGGGYGTTLNAEKAFSSGEWISEFSFNTSENSREAPPHFYLWLQANGKAWGRDTAVDDDLDDTQQPVSREGGFGDLDKTQTTATWRNQFQFNDWQWGRAEHRLKVGFSAQYQALGRKRNADSYYYNSAVQYSASAGNNALNCSGYTLDCVELSLAKSIETLEAELGEPLDFSNPEHILLYSDNVLVSPQFFNFRIVYPSENIRVNVNQVGIYLNDQIHWDRLTLNAGLRYEYDDFFKNHTLAPRFSGSWDWFDDNSTLLVFGASRYYDAGLATYKLKQESKPYYTEFRPILNGSLQAWVPSSLDADLRYRYEGLDSPYNDEVVLALKQSLGAFGFVSLRGIHRWQRDQLARASESELGADGYRYAYQDNSGFGTSSRISLAWSASWRAHSFWANTDFSRTKSNGDSYNEAVDDVSLDELVWYIGNGVGSLTTQSAVATLNTNFSRPLRVNFGWHADWTEAFSTTLNGAFTDAYHTAVATGQYISSGNIAWLCKDCDVDSISVPIYRKVEFARRWQVNLATRYTLSLQEWGNLTLSVDITNLFNTRTYMVTPGNDGVETGRTLWAGARWDW</sequence>
<accession>A0A1M5M6F0</accession>
<proteinExistence type="predicted"/>
<dbReference type="Pfam" id="PF07715">
    <property type="entry name" value="Plug"/>
    <property type="match status" value="1"/>
</dbReference>
<dbReference type="InterPro" id="IPR037066">
    <property type="entry name" value="Plug_dom_sf"/>
</dbReference>
<dbReference type="GO" id="GO:0009279">
    <property type="term" value="C:cell outer membrane"/>
    <property type="evidence" value="ECO:0007669"/>
    <property type="project" value="UniProtKB-SubCell"/>
</dbReference>
<dbReference type="SUPFAM" id="SSF56935">
    <property type="entry name" value="Porins"/>
    <property type="match status" value="1"/>
</dbReference>
<feature type="signal peptide" evidence="4">
    <location>
        <begin position="1"/>
        <end position="27"/>
    </location>
</feature>
<evidence type="ECO:0000256" key="2">
    <source>
        <dbReference type="ARBA" id="ARBA00023136"/>
    </source>
</evidence>
<organism evidence="6 7">
    <name type="scientific">Marisediminitalea aggregata</name>
    <dbReference type="NCBI Taxonomy" id="634436"/>
    <lineage>
        <taxon>Bacteria</taxon>
        <taxon>Pseudomonadati</taxon>
        <taxon>Pseudomonadota</taxon>
        <taxon>Gammaproteobacteria</taxon>
        <taxon>Alteromonadales</taxon>
        <taxon>Alteromonadaceae</taxon>
        <taxon>Marisediminitalea</taxon>
    </lineage>
</organism>
<dbReference type="InterPro" id="IPR012910">
    <property type="entry name" value="Plug_dom"/>
</dbReference>
<feature type="domain" description="TonB-dependent receptor plug" evidence="5">
    <location>
        <begin position="90"/>
        <end position="196"/>
    </location>
</feature>
<dbReference type="RefSeq" id="WP_073323673.1">
    <property type="nucleotide sequence ID" value="NZ_FQWD01000004.1"/>
</dbReference>
<gene>
    <name evidence="6" type="ORF">SAMN05216361_2917</name>
</gene>
<evidence type="ECO:0000256" key="1">
    <source>
        <dbReference type="ARBA" id="ARBA00004442"/>
    </source>
</evidence>
<dbReference type="Gene3D" id="2.40.170.20">
    <property type="entry name" value="TonB-dependent receptor, beta-barrel domain"/>
    <property type="match status" value="1"/>
</dbReference>
<keyword evidence="6" id="KW-0675">Receptor</keyword>
<evidence type="ECO:0000313" key="6">
    <source>
        <dbReference type="EMBL" id="SHG72846.1"/>
    </source>
</evidence>
<comment type="subcellular location">
    <subcellularLocation>
        <location evidence="1">Cell outer membrane</location>
    </subcellularLocation>
</comment>
<protein>
    <submittedName>
        <fullName evidence="6">TonB-dependent Receptor Plug Domain</fullName>
    </submittedName>
</protein>
<evidence type="ECO:0000313" key="7">
    <source>
        <dbReference type="Proteomes" id="UP000184520"/>
    </source>
</evidence>